<dbReference type="EMBL" id="BAKI01000012">
    <property type="protein sequence ID" value="GAF36489.1"/>
    <property type="molecule type" value="Genomic_DNA"/>
</dbReference>
<dbReference type="PATRIC" id="fig|1423743.5.peg.588"/>
<organism evidence="2 4">
    <name type="scientific">Lentilactobacillus farraginis DSM 18382 = JCM 14108</name>
    <dbReference type="NCBI Taxonomy" id="1423743"/>
    <lineage>
        <taxon>Bacteria</taxon>
        <taxon>Bacillati</taxon>
        <taxon>Bacillota</taxon>
        <taxon>Bacilli</taxon>
        <taxon>Lactobacillales</taxon>
        <taxon>Lactobacillaceae</taxon>
        <taxon>Lentilactobacillus</taxon>
    </lineage>
</organism>
<reference evidence="3 5" key="2">
    <citation type="journal article" date="2015" name="Genome Announc.">
        <title>Expanding the biotechnology potential of lactobacilli through comparative genomics of 213 strains and associated genera.</title>
        <authorList>
            <person name="Sun Z."/>
            <person name="Harris H.M."/>
            <person name="McCann A."/>
            <person name="Guo C."/>
            <person name="Argimon S."/>
            <person name="Zhang W."/>
            <person name="Yang X."/>
            <person name="Jeffery I.B."/>
            <person name="Cooney J.C."/>
            <person name="Kagawa T.F."/>
            <person name="Liu W."/>
            <person name="Song Y."/>
            <person name="Salvetti E."/>
            <person name="Wrobel A."/>
            <person name="Rasinkangas P."/>
            <person name="Parkhill J."/>
            <person name="Rea M.C."/>
            <person name="O'Sullivan O."/>
            <person name="Ritari J."/>
            <person name="Douillard F.P."/>
            <person name="Paul Ross R."/>
            <person name="Yang R."/>
            <person name="Briner A.E."/>
            <person name="Felis G.E."/>
            <person name="de Vos W.M."/>
            <person name="Barrangou R."/>
            <person name="Klaenhammer T.R."/>
            <person name="Caufield P.W."/>
            <person name="Cui Y."/>
            <person name="Zhang H."/>
            <person name="O'Toole P.W."/>
        </authorList>
    </citation>
    <scope>NUCLEOTIDE SEQUENCE [LARGE SCALE GENOMIC DNA]</scope>
    <source>
        <strain evidence="3 5">DSM 18382</strain>
    </source>
</reference>
<dbReference type="SUPFAM" id="SSF53474">
    <property type="entry name" value="alpha/beta-Hydrolases"/>
    <property type="match status" value="1"/>
</dbReference>
<dbReference type="RefSeq" id="WP_035179264.1">
    <property type="nucleotide sequence ID" value="NZ_AZFY01000014.1"/>
</dbReference>
<accession>X0PAG0</accession>
<reference evidence="2" key="1">
    <citation type="journal article" date="2014" name="Genome Announc.">
        <title>Draft Genome Sequences of Two Lactobacillus Strains, L. farraginis JCM 14108T and L. composti JCM 14202T, Isolated from Compost of Distilled Shochu Residue.</title>
        <authorList>
            <person name="Yuki M."/>
            <person name="Oshima K."/>
            <person name="Suda W."/>
            <person name="Kitahara M."/>
            <person name="Kitamura K."/>
            <person name="Iida T."/>
            <person name="Hattori M."/>
            <person name="Ohkuma M."/>
        </authorList>
    </citation>
    <scope>NUCLEOTIDE SEQUENCE [LARGE SCALE GENOMIC DNA]</scope>
    <source>
        <strain evidence="2">JCM 14108</strain>
    </source>
</reference>
<dbReference type="InterPro" id="IPR050228">
    <property type="entry name" value="Carboxylesterase_BioH"/>
</dbReference>
<dbReference type="EMBL" id="AZFY01000014">
    <property type="protein sequence ID" value="KRM12217.1"/>
    <property type="molecule type" value="Genomic_DNA"/>
</dbReference>
<dbReference type="PANTHER" id="PTHR43194:SF2">
    <property type="entry name" value="PEROXISOMAL MEMBRANE PROTEIN LPX1"/>
    <property type="match status" value="1"/>
</dbReference>
<evidence type="ECO:0000313" key="2">
    <source>
        <dbReference type="EMBL" id="GAF36489.1"/>
    </source>
</evidence>
<feature type="domain" description="AB hydrolase-1" evidence="1">
    <location>
        <begin position="21"/>
        <end position="244"/>
    </location>
</feature>
<proteinExistence type="predicted"/>
<sequence>MEFITSDKVKLQYTDQGSGTAVLLLSGVGGYKEVFQPIISPLLERGFRVVNLDARNQGASQRTVKGRRISRHALDVKELLDELQLKHVIGIGNSMGAATLFAYLSLFDDRRFLKIVDIDQSPKMITDKTWRFGFKGLTWENFPDYLKFPMGRATVHKINAETFSTMKQQAKQNPYDADLNYPFLVDHAFQDWRDVIVQMTMPLLVVAGEQSPYFDPAFATTTAQLAKKGDAKVIAGAGHLVMAEQPDKFLKSLWPFLKVKS</sequence>
<gene>
    <name evidence="3" type="ORF">FD41_GL000573</name>
    <name evidence="2" type="ORF">JCM14108_1458</name>
</gene>
<keyword evidence="5" id="KW-1185">Reference proteome</keyword>
<keyword evidence="3" id="KW-0560">Oxidoreductase</keyword>
<dbReference type="Proteomes" id="UP000051966">
    <property type="component" value="Unassembled WGS sequence"/>
</dbReference>
<dbReference type="Gene3D" id="3.40.50.1820">
    <property type="entry name" value="alpha/beta hydrolase"/>
    <property type="match status" value="1"/>
</dbReference>
<evidence type="ECO:0000313" key="3">
    <source>
        <dbReference type="EMBL" id="KRM12217.1"/>
    </source>
</evidence>
<dbReference type="AlphaFoldDB" id="X0PAG0"/>
<dbReference type="OrthoDB" id="9805423at2"/>
<evidence type="ECO:0000259" key="1">
    <source>
        <dbReference type="Pfam" id="PF00561"/>
    </source>
</evidence>
<dbReference type="STRING" id="1423743.FD41_GL000573"/>
<dbReference type="Proteomes" id="UP000019488">
    <property type="component" value="Unassembled WGS sequence"/>
</dbReference>
<dbReference type="Pfam" id="PF00561">
    <property type="entry name" value="Abhydrolase_1"/>
    <property type="match status" value="1"/>
</dbReference>
<keyword evidence="3" id="KW-0575">Peroxidase</keyword>
<name>X0PAG0_9LACO</name>
<comment type="caution">
    <text evidence="2">The sequence shown here is derived from an EMBL/GenBank/DDBJ whole genome shotgun (WGS) entry which is preliminary data.</text>
</comment>
<dbReference type="InterPro" id="IPR029058">
    <property type="entry name" value="AB_hydrolase_fold"/>
</dbReference>
<dbReference type="PANTHER" id="PTHR43194">
    <property type="entry name" value="HYDROLASE ALPHA/BETA FOLD FAMILY"/>
    <property type="match status" value="1"/>
</dbReference>
<dbReference type="GO" id="GO:0004601">
    <property type="term" value="F:peroxidase activity"/>
    <property type="evidence" value="ECO:0007669"/>
    <property type="project" value="UniProtKB-KW"/>
</dbReference>
<dbReference type="GO" id="GO:0016787">
    <property type="term" value="F:hydrolase activity"/>
    <property type="evidence" value="ECO:0007669"/>
    <property type="project" value="UniProtKB-KW"/>
</dbReference>
<evidence type="ECO:0000313" key="4">
    <source>
        <dbReference type="Proteomes" id="UP000019488"/>
    </source>
</evidence>
<keyword evidence="2" id="KW-0378">Hydrolase</keyword>
<dbReference type="InterPro" id="IPR000073">
    <property type="entry name" value="AB_hydrolase_1"/>
</dbReference>
<protein>
    <submittedName>
        <fullName evidence="2">Alpha/beta hydrolase fold</fullName>
    </submittedName>
    <submittedName>
        <fullName evidence="3">Halo peroxidase</fullName>
    </submittedName>
</protein>
<evidence type="ECO:0000313" key="5">
    <source>
        <dbReference type="Proteomes" id="UP000051966"/>
    </source>
</evidence>